<gene>
    <name evidence="1" type="ORF">HPB49_020807</name>
</gene>
<accession>A0ACB8D7Z6</accession>
<dbReference type="EMBL" id="CM023472">
    <property type="protein sequence ID" value="KAH7960513.1"/>
    <property type="molecule type" value="Genomic_DNA"/>
</dbReference>
<protein>
    <submittedName>
        <fullName evidence="1">Uncharacterized protein</fullName>
    </submittedName>
</protein>
<comment type="caution">
    <text evidence="1">The sequence shown here is derived from an EMBL/GenBank/DDBJ whole genome shotgun (WGS) entry which is preliminary data.</text>
</comment>
<name>A0ACB8D7Z6_DERSI</name>
<organism evidence="1 2">
    <name type="scientific">Dermacentor silvarum</name>
    <name type="common">Tick</name>
    <dbReference type="NCBI Taxonomy" id="543639"/>
    <lineage>
        <taxon>Eukaryota</taxon>
        <taxon>Metazoa</taxon>
        <taxon>Ecdysozoa</taxon>
        <taxon>Arthropoda</taxon>
        <taxon>Chelicerata</taxon>
        <taxon>Arachnida</taxon>
        <taxon>Acari</taxon>
        <taxon>Parasitiformes</taxon>
        <taxon>Ixodida</taxon>
        <taxon>Ixodoidea</taxon>
        <taxon>Ixodidae</taxon>
        <taxon>Rhipicephalinae</taxon>
        <taxon>Dermacentor</taxon>
    </lineage>
</organism>
<keyword evidence="2" id="KW-1185">Reference proteome</keyword>
<proteinExistence type="predicted"/>
<evidence type="ECO:0000313" key="1">
    <source>
        <dbReference type="EMBL" id="KAH7960513.1"/>
    </source>
</evidence>
<sequence length="782" mass="87129">MVLLVITIVTILGATFLGFYNQYWSFSALGIGQRRGEDDFYGAPPLLVHKRDSPQAQTQPPPVLDRVREATGRIDVQRYESVAQALQVVRYASENVPVESLIILLPLLLGVLFKCCCRRKLSRPSSSNSQAARCSSSTLHSLFGDRPLGSTERDDRMQRSYGMNRGHFPKELPPVEFPAISSYVEGCSALNESSHGESLRSRRSTWKELMMATEEWPFSASHKSITNHELTAAGEIKQWLPGITCPNLQGHRPTTHERVPMRLSDADFRGFGAGQEELGSREGPYNLSASDKIIAKRDDGSDARSSFVEELFCRTVSVTADDTEKIQADYDAEDQPLLQLSDNSSDYHGSNDETRHSVGGDGDRSEVNNSGLSEETAYMKLPRSERSSEAMSICSIEDATQDAWFSVAATVDPLVATRVALRSSPQWPRNAFGHLLEACRQPEPVAFSTILQELGVENCVKLHESEHADIFLVSMVRGGTMALKVYDCEHMAKYLRSLINEIQVSWSLTMLAEGLENQTKGFPHFHLAHCVWDSYPALLESACSSYLKRRGSADFREFGRKLYSPYVVLCMDNAGEPLSKMTRRQFDNALQLRSVVQQVALAVAVAEAELEFEHRALTPGHVLLKPARGRVAHYRFMNNAVSVELHGWEACIVDFAASRLCLGGGEMPVYVGLHELPDGKRNAVGDRLVLIDRTVRPDASLFHPYTNVIFLHDLVRGLLHTHEPMFANYAMSSWTDAERKAWGDLTLWSEEISDCSSARDFVIARVLLSTEFGTSPTKAEEV</sequence>
<reference evidence="1" key="1">
    <citation type="submission" date="2020-05" db="EMBL/GenBank/DDBJ databases">
        <title>Large-scale comparative analyses of tick genomes elucidate their genetic diversity and vector capacities.</title>
        <authorList>
            <person name="Jia N."/>
            <person name="Wang J."/>
            <person name="Shi W."/>
            <person name="Du L."/>
            <person name="Sun Y."/>
            <person name="Zhan W."/>
            <person name="Jiang J."/>
            <person name="Wang Q."/>
            <person name="Zhang B."/>
            <person name="Ji P."/>
            <person name="Sakyi L.B."/>
            <person name="Cui X."/>
            <person name="Yuan T."/>
            <person name="Jiang B."/>
            <person name="Yang W."/>
            <person name="Lam T.T.-Y."/>
            <person name="Chang Q."/>
            <person name="Ding S."/>
            <person name="Wang X."/>
            <person name="Zhu J."/>
            <person name="Ruan X."/>
            <person name="Zhao L."/>
            <person name="Wei J."/>
            <person name="Que T."/>
            <person name="Du C."/>
            <person name="Cheng J."/>
            <person name="Dai P."/>
            <person name="Han X."/>
            <person name="Huang E."/>
            <person name="Gao Y."/>
            <person name="Liu J."/>
            <person name="Shao H."/>
            <person name="Ye R."/>
            <person name="Li L."/>
            <person name="Wei W."/>
            <person name="Wang X."/>
            <person name="Wang C."/>
            <person name="Yang T."/>
            <person name="Huo Q."/>
            <person name="Li W."/>
            <person name="Guo W."/>
            <person name="Chen H."/>
            <person name="Zhou L."/>
            <person name="Ni X."/>
            <person name="Tian J."/>
            <person name="Zhou Y."/>
            <person name="Sheng Y."/>
            <person name="Liu T."/>
            <person name="Pan Y."/>
            <person name="Xia L."/>
            <person name="Li J."/>
            <person name="Zhao F."/>
            <person name="Cao W."/>
        </authorList>
    </citation>
    <scope>NUCLEOTIDE SEQUENCE</scope>
    <source>
        <strain evidence="1">Dsil-2018</strain>
    </source>
</reference>
<dbReference type="Proteomes" id="UP000821865">
    <property type="component" value="Chromosome 3"/>
</dbReference>
<evidence type="ECO:0000313" key="2">
    <source>
        <dbReference type="Proteomes" id="UP000821865"/>
    </source>
</evidence>